<keyword evidence="2" id="KW-1185">Reference proteome</keyword>
<dbReference type="EMBL" id="CM047748">
    <property type="protein sequence ID" value="KAJ0013805.1"/>
    <property type="molecule type" value="Genomic_DNA"/>
</dbReference>
<dbReference type="Proteomes" id="UP001163603">
    <property type="component" value="Chromosome 13"/>
</dbReference>
<name>A0ACC0XBL4_9ROSI</name>
<evidence type="ECO:0000313" key="2">
    <source>
        <dbReference type="Proteomes" id="UP001163603"/>
    </source>
</evidence>
<reference evidence="2" key="1">
    <citation type="journal article" date="2023" name="G3 (Bethesda)">
        <title>Genome assembly and association tests identify interacting loci associated with vigor, precocity, and sex in interspecific pistachio rootstocks.</title>
        <authorList>
            <person name="Palmer W."/>
            <person name="Jacygrad E."/>
            <person name="Sagayaradj S."/>
            <person name="Cavanaugh K."/>
            <person name="Han R."/>
            <person name="Bertier L."/>
            <person name="Beede B."/>
            <person name="Kafkas S."/>
            <person name="Golino D."/>
            <person name="Preece J."/>
            <person name="Michelmore R."/>
        </authorList>
    </citation>
    <scope>NUCLEOTIDE SEQUENCE [LARGE SCALE GENOMIC DNA]</scope>
</reference>
<protein>
    <submittedName>
        <fullName evidence="1">Uncharacterized protein</fullName>
    </submittedName>
</protein>
<proteinExistence type="predicted"/>
<organism evidence="1 2">
    <name type="scientific">Pistacia integerrima</name>
    <dbReference type="NCBI Taxonomy" id="434235"/>
    <lineage>
        <taxon>Eukaryota</taxon>
        <taxon>Viridiplantae</taxon>
        <taxon>Streptophyta</taxon>
        <taxon>Embryophyta</taxon>
        <taxon>Tracheophyta</taxon>
        <taxon>Spermatophyta</taxon>
        <taxon>Magnoliopsida</taxon>
        <taxon>eudicotyledons</taxon>
        <taxon>Gunneridae</taxon>
        <taxon>Pentapetalae</taxon>
        <taxon>rosids</taxon>
        <taxon>malvids</taxon>
        <taxon>Sapindales</taxon>
        <taxon>Anacardiaceae</taxon>
        <taxon>Pistacia</taxon>
    </lineage>
</organism>
<gene>
    <name evidence="1" type="ORF">Pint_21757</name>
</gene>
<evidence type="ECO:0000313" key="1">
    <source>
        <dbReference type="EMBL" id="KAJ0013805.1"/>
    </source>
</evidence>
<accession>A0ACC0XBL4</accession>
<sequence length="48" mass="5835">MQKKLPLNGKENGNECFLFQGLSPLTRYKMKWWTHRWLTLPLEINFII</sequence>
<comment type="caution">
    <text evidence="1">The sequence shown here is derived from an EMBL/GenBank/DDBJ whole genome shotgun (WGS) entry which is preliminary data.</text>
</comment>